<dbReference type="EMBL" id="VXIV02000842">
    <property type="protein sequence ID" value="KAF6035708.1"/>
    <property type="molecule type" value="Genomic_DNA"/>
</dbReference>
<keyword evidence="2" id="KW-0143">Chaperone</keyword>
<dbReference type="Proteomes" id="UP000593567">
    <property type="component" value="Unassembled WGS sequence"/>
</dbReference>
<dbReference type="InterPro" id="IPR009053">
    <property type="entry name" value="Prefoldin"/>
</dbReference>
<protein>
    <submittedName>
        <fullName evidence="3">VBP1</fullName>
    </submittedName>
</protein>
<evidence type="ECO:0000313" key="4">
    <source>
        <dbReference type="Proteomes" id="UP000593567"/>
    </source>
</evidence>
<proteinExistence type="inferred from homology"/>
<accession>A0A7J7KDK9</accession>
<dbReference type="GO" id="GO:0006457">
    <property type="term" value="P:protein folding"/>
    <property type="evidence" value="ECO:0007669"/>
    <property type="project" value="InterPro"/>
</dbReference>
<dbReference type="GO" id="GO:0015631">
    <property type="term" value="F:tubulin binding"/>
    <property type="evidence" value="ECO:0007669"/>
    <property type="project" value="TreeGrafter"/>
</dbReference>
<dbReference type="AlphaFoldDB" id="A0A7J7KDK9"/>
<dbReference type="PANTHER" id="PTHR12409">
    <property type="entry name" value="PREFOLDIN SUBUNIT 3"/>
    <property type="match status" value="1"/>
</dbReference>
<dbReference type="OrthoDB" id="6375174at2759"/>
<dbReference type="Gene3D" id="1.10.287.370">
    <property type="match status" value="1"/>
</dbReference>
<dbReference type="InterPro" id="IPR004127">
    <property type="entry name" value="Prefoldin_subunit_alpha"/>
</dbReference>
<dbReference type="SUPFAM" id="SSF46579">
    <property type="entry name" value="Prefoldin"/>
    <property type="match status" value="1"/>
</dbReference>
<gene>
    <name evidence="3" type="ORF">EB796_005992</name>
</gene>
<keyword evidence="4" id="KW-1185">Reference proteome</keyword>
<evidence type="ECO:0000256" key="2">
    <source>
        <dbReference type="ARBA" id="ARBA00023186"/>
    </source>
</evidence>
<organism evidence="3 4">
    <name type="scientific">Bugula neritina</name>
    <name type="common">Brown bryozoan</name>
    <name type="synonym">Sertularia neritina</name>
    <dbReference type="NCBI Taxonomy" id="10212"/>
    <lineage>
        <taxon>Eukaryota</taxon>
        <taxon>Metazoa</taxon>
        <taxon>Spiralia</taxon>
        <taxon>Lophotrochozoa</taxon>
        <taxon>Bryozoa</taxon>
        <taxon>Gymnolaemata</taxon>
        <taxon>Cheilostomatida</taxon>
        <taxon>Flustrina</taxon>
        <taxon>Buguloidea</taxon>
        <taxon>Bugulidae</taxon>
        <taxon>Bugula</taxon>
    </lineage>
</organism>
<dbReference type="PANTHER" id="PTHR12409:SF0">
    <property type="entry name" value="PREFOLDIN SUBUNIT 3"/>
    <property type="match status" value="1"/>
</dbReference>
<dbReference type="GO" id="GO:0005737">
    <property type="term" value="C:cytoplasm"/>
    <property type="evidence" value="ECO:0007669"/>
    <property type="project" value="TreeGrafter"/>
</dbReference>
<comment type="caution">
    <text evidence="3">The sequence shown here is derived from an EMBL/GenBank/DDBJ whole genome shotgun (WGS) entry which is preliminary data.</text>
</comment>
<sequence length="96" mass="10828">MCILLKSPRGRPSFGFLSLWANVMLEYTLEEARTLLQKNITQAKEASDVVDEDLGFLRDQTTTTEVSMARVYNWNVKRRLETKKLASSGESGEASV</sequence>
<reference evidence="3" key="1">
    <citation type="submission" date="2020-06" db="EMBL/GenBank/DDBJ databases">
        <title>Draft genome of Bugula neritina, a colonial animal packing powerful symbionts and potential medicines.</title>
        <authorList>
            <person name="Rayko M."/>
        </authorList>
    </citation>
    <scope>NUCLEOTIDE SEQUENCE [LARGE SCALE GENOMIC DNA]</scope>
    <source>
        <strain evidence="3">Kwan_BN1</strain>
    </source>
</reference>
<dbReference type="GO" id="GO:0007021">
    <property type="term" value="P:tubulin complex assembly"/>
    <property type="evidence" value="ECO:0007669"/>
    <property type="project" value="TreeGrafter"/>
</dbReference>
<dbReference type="GO" id="GO:0016272">
    <property type="term" value="C:prefoldin complex"/>
    <property type="evidence" value="ECO:0007669"/>
    <property type="project" value="InterPro"/>
</dbReference>
<evidence type="ECO:0000256" key="1">
    <source>
        <dbReference type="ARBA" id="ARBA00010048"/>
    </source>
</evidence>
<dbReference type="GO" id="GO:0007017">
    <property type="term" value="P:microtubule-based process"/>
    <property type="evidence" value="ECO:0007669"/>
    <property type="project" value="TreeGrafter"/>
</dbReference>
<dbReference type="Pfam" id="PF02996">
    <property type="entry name" value="Prefoldin"/>
    <property type="match status" value="1"/>
</dbReference>
<dbReference type="InterPro" id="IPR016655">
    <property type="entry name" value="PFD3"/>
</dbReference>
<name>A0A7J7KDK9_BUGNE</name>
<evidence type="ECO:0000313" key="3">
    <source>
        <dbReference type="EMBL" id="KAF6035708.1"/>
    </source>
</evidence>
<comment type="similarity">
    <text evidence="1">Belongs to the prefoldin subunit alpha family.</text>
</comment>